<gene>
    <name evidence="3" type="ORF">GSPATT00024385001</name>
</gene>
<evidence type="ECO:0000313" key="3">
    <source>
        <dbReference type="EMBL" id="CAK91656.1"/>
    </source>
</evidence>
<feature type="region of interest" description="Disordered" evidence="2">
    <location>
        <begin position="128"/>
        <end position="151"/>
    </location>
</feature>
<organism evidence="3 4">
    <name type="scientific">Paramecium tetraurelia</name>
    <dbReference type="NCBI Taxonomy" id="5888"/>
    <lineage>
        <taxon>Eukaryota</taxon>
        <taxon>Sar</taxon>
        <taxon>Alveolata</taxon>
        <taxon>Ciliophora</taxon>
        <taxon>Intramacronucleata</taxon>
        <taxon>Oligohymenophorea</taxon>
        <taxon>Peniculida</taxon>
        <taxon>Parameciidae</taxon>
        <taxon>Paramecium</taxon>
    </lineage>
</organism>
<keyword evidence="1" id="KW-0175">Coiled coil</keyword>
<reference evidence="3 4" key="1">
    <citation type="journal article" date="2006" name="Nature">
        <title>Global trends of whole-genome duplications revealed by the ciliate Paramecium tetraurelia.</title>
        <authorList>
            <consortium name="Genoscope"/>
            <person name="Aury J.-M."/>
            <person name="Jaillon O."/>
            <person name="Duret L."/>
            <person name="Noel B."/>
            <person name="Jubin C."/>
            <person name="Porcel B.M."/>
            <person name="Segurens B."/>
            <person name="Daubin V."/>
            <person name="Anthouard V."/>
            <person name="Aiach N."/>
            <person name="Arnaiz O."/>
            <person name="Billaut A."/>
            <person name="Beisson J."/>
            <person name="Blanc I."/>
            <person name="Bouhouche K."/>
            <person name="Camara F."/>
            <person name="Duharcourt S."/>
            <person name="Guigo R."/>
            <person name="Gogendeau D."/>
            <person name="Katinka M."/>
            <person name="Keller A.-M."/>
            <person name="Kissmehl R."/>
            <person name="Klotz C."/>
            <person name="Koll F."/>
            <person name="Le Moue A."/>
            <person name="Lepere C."/>
            <person name="Malinsky S."/>
            <person name="Nowacki M."/>
            <person name="Nowak J.K."/>
            <person name="Plattner H."/>
            <person name="Poulain J."/>
            <person name="Ruiz F."/>
            <person name="Serrano V."/>
            <person name="Zagulski M."/>
            <person name="Dessen P."/>
            <person name="Betermier M."/>
            <person name="Weissenbach J."/>
            <person name="Scarpelli C."/>
            <person name="Schachter V."/>
            <person name="Sperling L."/>
            <person name="Meyer E."/>
            <person name="Cohen J."/>
            <person name="Wincker P."/>
        </authorList>
    </citation>
    <scope>NUCLEOTIDE SEQUENCE [LARGE SCALE GENOMIC DNA]</scope>
    <source>
        <strain evidence="3 4">Stock d4-2</strain>
    </source>
</reference>
<dbReference type="KEGG" id="ptm:GSPATT00024385001"/>
<evidence type="ECO:0000256" key="2">
    <source>
        <dbReference type="SAM" id="MobiDB-lite"/>
    </source>
</evidence>
<feature type="compositionally biased region" description="Low complexity" evidence="2">
    <location>
        <begin position="12"/>
        <end position="21"/>
    </location>
</feature>
<dbReference type="GeneID" id="5044838"/>
<dbReference type="HOGENOM" id="CLU_576800_0_0_1"/>
<evidence type="ECO:0000313" key="4">
    <source>
        <dbReference type="Proteomes" id="UP000000600"/>
    </source>
</evidence>
<feature type="region of interest" description="Disordered" evidence="2">
    <location>
        <begin position="1"/>
        <end position="22"/>
    </location>
</feature>
<name>A0E8N9_PARTE</name>
<protein>
    <recommendedName>
        <fullName evidence="5">DUF4201 domain-containing protein</fullName>
    </recommendedName>
</protein>
<dbReference type="EMBL" id="CT868664">
    <property type="protein sequence ID" value="CAK91656.1"/>
    <property type="molecule type" value="Genomic_DNA"/>
</dbReference>
<dbReference type="OrthoDB" id="312765at2759"/>
<proteinExistence type="predicted"/>
<dbReference type="Proteomes" id="UP000000600">
    <property type="component" value="Unassembled WGS sequence"/>
</dbReference>
<sequence>MQYRDESDLTQEENNNCNQNQKISSQGLIISKEEEDQIVDMNGDAFKLNQNCDAENDHQKCQQELQISYNSLSDESDHYLCDHFYQGIEQINFDDEHENFQEKSNIINKTQLSQEEIMQNQISDYDDDEAHKKSEQNNQNQNIETIKEKMNRLDQEYTTRLSNYQEKKDKEYNTLKEQLQKKLQENEIILRQQIEAERIELTNQYQKQSEAEESMVKQKQMKIKENLGREFIICVQKVNMKIGKQLLEDLEQYKQLKQKSNQSKLNLLQHKLYLNRLVNTKKIIQKKQSDQNKNSSIETSEKNKFLQNEFNQYRIQIIESIEQNIQLLDQQNAVKLHKEKELLKKEYNQKFESQKAELKYQIAQQQNKNKIIDKYAKQIFENHIIERRNFKEQQFQDEIKYIQQKELKIASYLNLDCNDKEVKQIKVDNLKQFLALKQQLNETLSNKIQQLKMDLQNTYQIMKSNLAETYIEKT</sequence>
<dbReference type="InParanoid" id="A0E8N9"/>
<keyword evidence="4" id="KW-1185">Reference proteome</keyword>
<dbReference type="AlphaFoldDB" id="A0E8N9"/>
<dbReference type="OMA" id="CDAENDH"/>
<feature type="coiled-coil region" evidence="1">
    <location>
        <begin position="337"/>
        <end position="368"/>
    </location>
</feature>
<evidence type="ECO:0008006" key="5">
    <source>
        <dbReference type="Google" id="ProtNLM"/>
    </source>
</evidence>
<accession>A0E8N9</accession>
<dbReference type="RefSeq" id="XP_001459053.1">
    <property type="nucleotide sequence ID" value="XM_001459016.1"/>
</dbReference>
<evidence type="ECO:0000256" key="1">
    <source>
        <dbReference type="SAM" id="Coils"/>
    </source>
</evidence>
<feature type="coiled-coil region" evidence="1">
    <location>
        <begin position="434"/>
        <end position="461"/>
    </location>
</feature>